<dbReference type="RefSeq" id="WP_081162727.1">
    <property type="nucleotide sequence ID" value="NZ_LWBP01000056.1"/>
</dbReference>
<feature type="signal peptide" evidence="1">
    <location>
        <begin position="1"/>
        <end position="21"/>
    </location>
</feature>
<protein>
    <recommendedName>
        <fullName evidence="2">Secretion system C-terminal sorting domain-containing protein</fullName>
    </recommendedName>
</protein>
<organism evidence="3 4">
    <name type="scientific">Niastella populi</name>
    <dbReference type="NCBI Taxonomy" id="550983"/>
    <lineage>
        <taxon>Bacteria</taxon>
        <taxon>Pseudomonadati</taxon>
        <taxon>Bacteroidota</taxon>
        <taxon>Chitinophagia</taxon>
        <taxon>Chitinophagales</taxon>
        <taxon>Chitinophagaceae</taxon>
        <taxon>Niastella</taxon>
    </lineage>
</organism>
<keyword evidence="1" id="KW-0732">Signal</keyword>
<evidence type="ECO:0000256" key="1">
    <source>
        <dbReference type="SAM" id="SignalP"/>
    </source>
</evidence>
<sequence>MKYIHSLFLFIAALTGSQVSAQCTGGCPAGAIALPTSSATLATGSTYCISTTTNLSGNTYSINGTLVVQAGTVTLGSVTLNKTGVILVKFGAKLVITGILTGNNTAPVSAIDNIIVCNGGLLDITGSFSQGLINIAINDFGIMKVTGAWTSSSTATNVKIGTGSLIELCSSFNMNKNGFFTETGTGTSYLVTHGGMQQSVTNGFLSSLQNASQIRWTSTAPAAFVSHPAALTCNACGSYALAPTGTNGTCGSAANALNNTVLITRPGGTTPPQEIINRTAIYPNPAKNHFYLQLPRGHVYTAISIYNALGQQVHRTTVQAGPPPVRYNLPVQLPPALYFVQLTGSEKSLTLRLATN</sequence>
<dbReference type="EMBL" id="LWBP01000056">
    <property type="protein sequence ID" value="OQP66151.1"/>
    <property type="molecule type" value="Genomic_DNA"/>
</dbReference>
<gene>
    <name evidence="3" type="ORF">A4R26_13745</name>
</gene>
<dbReference type="NCBIfam" id="TIGR04183">
    <property type="entry name" value="Por_Secre_tail"/>
    <property type="match status" value="1"/>
</dbReference>
<feature type="domain" description="Secretion system C-terminal sorting" evidence="2">
    <location>
        <begin position="281"/>
        <end position="349"/>
    </location>
</feature>
<proteinExistence type="predicted"/>
<evidence type="ECO:0000259" key="2">
    <source>
        <dbReference type="Pfam" id="PF18962"/>
    </source>
</evidence>
<reference evidence="4" key="1">
    <citation type="submission" date="2016-04" db="EMBL/GenBank/DDBJ databases">
        <authorList>
            <person name="Chen L."/>
            <person name="Zhuang W."/>
            <person name="Wang G."/>
        </authorList>
    </citation>
    <scope>NUCLEOTIDE SEQUENCE [LARGE SCALE GENOMIC DNA]</scope>
    <source>
        <strain evidence="4">208</strain>
    </source>
</reference>
<name>A0A1V9G697_9BACT</name>
<feature type="chain" id="PRO_5013048536" description="Secretion system C-terminal sorting domain-containing protein" evidence="1">
    <location>
        <begin position="22"/>
        <end position="356"/>
    </location>
</feature>
<keyword evidence="4" id="KW-1185">Reference proteome</keyword>
<dbReference type="Proteomes" id="UP000192276">
    <property type="component" value="Unassembled WGS sequence"/>
</dbReference>
<evidence type="ECO:0000313" key="3">
    <source>
        <dbReference type="EMBL" id="OQP66151.1"/>
    </source>
</evidence>
<comment type="caution">
    <text evidence="3">The sequence shown here is derived from an EMBL/GenBank/DDBJ whole genome shotgun (WGS) entry which is preliminary data.</text>
</comment>
<dbReference type="InterPro" id="IPR026444">
    <property type="entry name" value="Secre_tail"/>
</dbReference>
<evidence type="ECO:0000313" key="4">
    <source>
        <dbReference type="Proteomes" id="UP000192276"/>
    </source>
</evidence>
<dbReference type="OrthoDB" id="642389at2"/>
<dbReference type="Pfam" id="PF18962">
    <property type="entry name" value="Por_Secre_tail"/>
    <property type="match status" value="1"/>
</dbReference>
<dbReference type="AlphaFoldDB" id="A0A1V9G697"/>
<accession>A0A1V9G697</accession>